<proteinExistence type="predicted"/>
<gene>
    <name evidence="4" type="ORF">B4U80_12361</name>
</gene>
<sequence length="207" mass="23329">CSLSSIKNITSCFDEGKILLPGPPKDVRVRDSATENKVVVEWSPPEKNPELVEWYRVFWRPVGSRDLSHNQTEHEYFEISDLEPDKMYEFVVKAGNHYGLSTFTDPLVIPSHNWIQQSATVGSRLLKVFFGVSLAIILIIGSVLGILYGYKYFYLPKRTATNGVAFENPSYLKDGTVQIQDSPRRTNGDASTTDRNMNGINGMETFS</sequence>
<evidence type="ECO:0000313" key="5">
    <source>
        <dbReference type="Proteomes" id="UP000288716"/>
    </source>
</evidence>
<organism evidence="4 5">
    <name type="scientific">Leptotrombidium deliense</name>
    <dbReference type="NCBI Taxonomy" id="299467"/>
    <lineage>
        <taxon>Eukaryota</taxon>
        <taxon>Metazoa</taxon>
        <taxon>Ecdysozoa</taxon>
        <taxon>Arthropoda</taxon>
        <taxon>Chelicerata</taxon>
        <taxon>Arachnida</taxon>
        <taxon>Acari</taxon>
        <taxon>Acariformes</taxon>
        <taxon>Trombidiformes</taxon>
        <taxon>Prostigmata</taxon>
        <taxon>Anystina</taxon>
        <taxon>Parasitengona</taxon>
        <taxon>Trombiculoidea</taxon>
        <taxon>Trombiculidae</taxon>
        <taxon>Leptotrombidium</taxon>
    </lineage>
</organism>
<feature type="region of interest" description="Disordered" evidence="1">
    <location>
        <begin position="177"/>
        <end position="207"/>
    </location>
</feature>
<dbReference type="STRING" id="299467.A0A443RUK5"/>
<evidence type="ECO:0000256" key="1">
    <source>
        <dbReference type="SAM" id="MobiDB-lite"/>
    </source>
</evidence>
<dbReference type="EMBL" id="NCKV01030696">
    <property type="protein sequence ID" value="RWS19061.1"/>
    <property type="molecule type" value="Genomic_DNA"/>
</dbReference>
<keyword evidence="5" id="KW-1185">Reference proteome</keyword>
<dbReference type="Proteomes" id="UP000288716">
    <property type="component" value="Unassembled WGS sequence"/>
</dbReference>
<dbReference type="Gene3D" id="2.60.40.10">
    <property type="entry name" value="Immunoglobulins"/>
    <property type="match status" value="1"/>
</dbReference>
<feature type="transmembrane region" description="Helical" evidence="2">
    <location>
        <begin position="128"/>
        <end position="150"/>
    </location>
</feature>
<comment type="caution">
    <text evidence="4">The sequence shown here is derived from an EMBL/GenBank/DDBJ whole genome shotgun (WGS) entry which is preliminary data.</text>
</comment>
<dbReference type="PROSITE" id="PS50853">
    <property type="entry name" value="FN3"/>
    <property type="match status" value="1"/>
</dbReference>
<dbReference type="InterPro" id="IPR003961">
    <property type="entry name" value="FN3_dom"/>
</dbReference>
<dbReference type="CDD" id="cd00063">
    <property type="entry name" value="FN3"/>
    <property type="match status" value="1"/>
</dbReference>
<dbReference type="Pfam" id="PF00041">
    <property type="entry name" value="fn3"/>
    <property type="match status" value="1"/>
</dbReference>
<protein>
    <recommendedName>
        <fullName evidence="3">Fibronectin type-III domain-containing protein</fullName>
    </recommendedName>
</protein>
<feature type="non-terminal residue" evidence="4">
    <location>
        <position position="1"/>
    </location>
</feature>
<name>A0A443RUK5_9ACAR</name>
<evidence type="ECO:0000259" key="3">
    <source>
        <dbReference type="PROSITE" id="PS50853"/>
    </source>
</evidence>
<keyword evidence="2" id="KW-0812">Transmembrane</keyword>
<evidence type="ECO:0000256" key="2">
    <source>
        <dbReference type="SAM" id="Phobius"/>
    </source>
</evidence>
<dbReference type="AlphaFoldDB" id="A0A443RUK5"/>
<dbReference type="OrthoDB" id="5843172at2759"/>
<dbReference type="VEuPathDB" id="VectorBase:LDEU012979"/>
<keyword evidence="2" id="KW-1133">Transmembrane helix</keyword>
<dbReference type="SMART" id="SM00060">
    <property type="entry name" value="FN3"/>
    <property type="match status" value="1"/>
</dbReference>
<accession>A0A443RUK5</accession>
<evidence type="ECO:0000313" key="4">
    <source>
        <dbReference type="EMBL" id="RWS19061.1"/>
    </source>
</evidence>
<reference evidence="4 5" key="1">
    <citation type="journal article" date="2018" name="Gigascience">
        <title>Genomes of trombidid mites reveal novel predicted allergens and laterally-transferred genes associated with secondary metabolism.</title>
        <authorList>
            <person name="Dong X."/>
            <person name="Chaisiri K."/>
            <person name="Xia D."/>
            <person name="Armstrong S.D."/>
            <person name="Fang Y."/>
            <person name="Donnelly M.J."/>
            <person name="Kadowaki T."/>
            <person name="McGarry J.W."/>
            <person name="Darby A.C."/>
            <person name="Makepeace B.L."/>
        </authorList>
    </citation>
    <scope>NUCLEOTIDE SEQUENCE [LARGE SCALE GENOMIC DNA]</scope>
    <source>
        <strain evidence="4">UoL-UT</strain>
    </source>
</reference>
<dbReference type="SUPFAM" id="SSF49265">
    <property type="entry name" value="Fibronectin type III"/>
    <property type="match status" value="1"/>
</dbReference>
<keyword evidence="2" id="KW-0472">Membrane</keyword>
<dbReference type="InterPro" id="IPR036116">
    <property type="entry name" value="FN3_sf"/>
</dbReference>
<feature type="domain" description="Fibronectin type-III" evidence="3">
    <location>
        <begin position="23"/>
        <end position="114"/>
    </location>
</feature>
<feature type="compositionally biased region" description="Polar residues" evidence="1">
    <location>
        <begin position="188"/>
        <end position="207"/>
    </location>
</feature>
<dbReference type="InterPro" id="IPR013783">
    <property type="entry name" value="Ig-like_fold"/>
</dbReference>